<sequence>MAIINEKDLSEALKNDKDTIEIEGDLADKVIRIKATGSVAWAIAIGSIAVGLAAIFVTAGTGGAATPATVPTSALAAAGAVAILGTPTTISLIGIAVAAGGVSAGIARLNKLRDYKIKSKTKNKVILVRK</sequence>
<keyword evidence="1" id="KW-0472">Membrane</keyword>
<feature type="transmembrane region" description="Helical" evidence="1">
    <location>
        <begin position="74"/>
        <end position="107"/>
    </location>
</feature>
<evidence type="ECO:0000256" key="1">
    <source>
        <dbReference type="SAM" id="Phobius"/>
    </source>
</evidence>
<evidence type="ECO:0000313" key="3">
    <source>
        <dbReference type="Proteomes" id="UP000318695"/>
    </source>
</evidence>
<accession>A0A502LQF5</accession>
<reference evidence="2 3" key="1">
    <citation type="submission" date="2019-01" db="EMBL/GenBank/DDBJ databases">
        <title>Comparative genomic analysis identifies haemin-independent Haemophilus haemolyticus: a formal re-classification of Haemophilus intermedius.</title>
        <authorList>
            <person name="Harris T.M."/>
            <person name="Price E.P."/>
            <person name="Sarovich D.S."/>
            <person name="Norskov-Lauritsen N."/>
            <person name="Beissbarth J."/>
            <person name="Chang A.B."/>
            <person name="Smith-Vaughan H.C."/>
        </authorList>
    </citation>
    <scope>NUCLEOTIDE SEQUENCE [LARGE SCALE GENOMIC DNA]</scope>
    <source>
        <strain evidence="2 3">CCUG 30218</strain>
    </source>
</reference>
<feature type="transmembrane region" description="Helical" evidence="1">
    <location>
        <begin position="39"/>
        <end position="62"/>
    </location>
</feature>
<keyword evidence="1" id="KW-0812">Transmembrane</keyword>
<name>A0A502LQF5_HAEHA</name>
<comment type="caution">
    <text evidence="2">The sequence shown here is derived from an EMBL/GenBank/DDBJ whole genome shotgun (WGS) entry which is preliminary data.</text>
</comment>
<dbReference type="RefSeq" id="WP_005637201.1">
    <property type="nucleotide sequence ID" value="NZ_SDPA01000006.1"/>
</dbReference>
<keyword evidence="1" id="KW-1133">Transmembrane helix</keyword>
<dbReference type="EMBL" id="SDPI01000034">
    <property type="protein sequence ID" value="TPG98613.1"/>
    <property type="molecule type" value="Genomic_DNA"/>
</dbReference>
<proteinExistence type="predicted"/>
<protein>
    <submittedName>
        <fullName evidence="2">Uncharacterized protein</fullName>
    </submittedName>
</protein>
<dbReference type="Proteomes" id="UP000318695">
    <property type="component" value="Unassembled WGS sequence"/>
</dbReference>
<dbReference type="AlphaFoldDB" id="A0A502LQF5"/>
<gene>
    <name evidence="2" type="ORF">EUX54_06880</name>
</gene>
<organism evidence="2 3">
    <name type="scientific">Haemophilus haemolyticus</name>
    <dbReference type="NCBI Taxonomy" id="726"/>
    <lineage>
        <taxon>Bacteria</taxon>
        <taxon>Pseudomonadati</taxon>
        <taxon>Pseudomonadota</taxon>
        <taxon>Gammaproteobacteria</taxon>
        <taxon>Pasteurellales</taxon>
        <taxon>Pasteurellaceae</taxon>
        <taxon>Haemophilus</taxon>
    </lineage>
</organism>
<evidence type="ECO:0000313" key="2">
    <source>
        <dbReference type="EMBL" id="TPG98613.1"/>
    </source>
</evidence>